<keyword evidence="6" id="KW-1185">Reference proteome</keyword>
<name>A0ABT9CHD2_9BACL</name>
<dbReference type="PANTHER" id="PTHR42951">
    <property type="entry name" value="METALLO-BETA-LACTAMASE DOMAIN-CONTAINING"/>
    <property type="match status" value="1"/>
</dbReference>
<dbReference type="SMART" id="SM00849">
    <property type="entry name" value="Lactamase_B"/>
    <property type="match status" value="1"/>
</dbReference>
<evidence type="ECO:0000256" key="1">
    <source>
        <dbReference type="ARBA" id="ARBA00034221"/>
    </source>
</evidence>
<comment type="catalytic activity">
    <reaction evidence="3">
        <text>3',5'-cyclic UMP + H2O = UMP + H(+)</text>
        <dbReference type="Rhea" id="RHEA:70575"/>
        <dbReference type="ChEBI" id="CHEBI:15377"/>
        <dbReference type="ChEBI" id="CHEBI:15378"/>
        <dbReference type="ChEBI" id="CHEBI:57865"/>
        <dbReference type="ChEBI" id="CHEBI:184387"/>
    </reaction>
    <physiologicalReaction direction="left-to-right" evidence="3">
        <dbReference type="Rhea" id="RHEA:70576"/>
    </physiologicalReaction>
</comment>
<evidence type="ECO:0000256" key="3">
    <source>
        <dbReference type="ARBA" id="ARBA00048505"/>
    </source>
</evidence>
<dbReference type="Proteomes" id="UP001240171">
    <property type="component" value="Unassembled WGS sequence"/>
</dbReference>
<comment type="caution">
    <text evidence="5">The sequence shown here is derived from an EMBL/GenBank/DDBJ whole genome shotgun (WGS) entry which is preliminary data.</text>
</comment>
<comment type="function">
    <text evidence="2">Counteracts the endogenous Pycsar antiviral defense system. Phosphodiesterase that enables metal-dependent hydrolysis of host cyclic nucleotide Pycsar defense signals such as cCMP and cUMP.</text>
</comment>
<comment type="catalytic activity">
    <reaction evidence="1">
        <text>3',5'-cyclic CMP + H2O = CMP + H(+)</text>
        <dbReference type="Rhea" id="RHEA:72675"/>
        <dbReference type="ChEBI" id="CHEBI:15377"/>
        <dbReference type="ChEBI" id="CHEBI:15378"/>
        <dbReference type="ChEBI" id="CHEBI:58003"/>
        <dbReference type="ChEBI" id="CHEBI:60377"/>
    </reaction>
    <physiologicalReaction direction="left-to-right" evidence="1">
        <dbReference type="Rhea" id="RHEA:72676"/>
    </physiologicalReaction>
</comment>
<protein>
    <submittedName>
        <fullName evidence="5">MBL fold metallo-hydrolase</fullName>
    </submittedName>
</protein>
<dbReference type="InterPro" id="IPR036866">
    <property type="entry name" value="RibonucZ/Hydroxyglut_hydro"/>
</dbReference>
<evidence type="ECO:0000259" key="4">
    <source>
        <dbReference type="SMART" id="SM00849"/>
    </source>
</evidence>
<evidence type="ECO:0000256" key="2">
    <source>
        <dbReference type="ARBA" id="ARBA00034301"/>
    </source>
</evidence>
<dbReference type="PANTHER" id="PTHR42951:SF15">
    <property type="entry name" value="METALLO-BETA-LACTAMASE SUPERFAMILY PROTEIN"/>
    <property type="match status" value="1"/>
</dbReference>
<dbReference type="InterPro" id="IPR001279">
    <property type="entry name" value="Metallo-B-lactamas"/>
</dbReference>
<dbReference type="SUPFAM" id="SSF56281">
    <property type="entry name" value="Metallo-hydrolase/oxidoreductase"/>
    <property type="match status" value="1"/>
</dbReference>
<dbReference type="Pfam" id="PF00753">
    <property type="entry name" value="Lactamase_B"/>
    <property type="match status" value="1"/>
</dbReference>
<accession>A0ABT9CHD2</accession>
<reference evidence="5 6" key="1">
    <citation type="submission" date="2023-07" db="EMBL/GenBank/DDBJ databases">
        <title>Paenibacillus sp. JX-17 nov. isolated from soil.</title>
        <authorList>
            <person name="Wan Y."/>
            <person name="Liu B."/>
        </authorList>
    </citation>
    <scope>NUCLEOTIDE SEQUENCE [LARGE SCALE GENOMIC DNA]</scope>
    <source>
        <strain evidence="5 6">JX-17</strain>
    </source>
</reference>
<organism evidence="5 6">
    <name type="scientific">Paenibacillus lacisoli</name>
    <dbReference type="NCBI Taxonomy" id="3064525"/>
    <lineage>
        <taxon>Bacteria</taxon>
        <taxon>Bacillati</taxon>
        <taxon>Bacillota</taxon>
        <taxon>Bacilli</taxon>
        <taxon>Bacillales</taxon>
        <taxon>Paenibacillaceae</taxon>
        <taxon>Paenibacillus</taxon>
    </lineage>
</organism>
<sequence>MNIGQHIHILKVPMGPDHYIHPVVIEDPDGLTLVDTGMLGEASFLEEAMTKAGLDLSRLKRILITHQDIDHIGNVTVLADQFPEVEIFVHRDDVAAVTGLEPSIKFTPERISKMPQPMQDTANQFISKLSHLHIARVLEDGDRLPYGGGLEVIHTPGHTPGHISLYFPSQRLVLAADAMRVIDGELVGPAEALTPDMNLAIESLTKLAALPVEQILCYHGGLYSREPQARIAALAGQASE</sequence>
<dbReference type="EMBL" id="JAUQTB010000019">
    <property type="protein sequence ID" value="MDO7908611.1"/>
    <property type="molecule type" value="Genomic_DNA"/>
</dbReference>
<dbReference type="InterPro" id="IPR050855">
    <property type="entry name" value="NDM-1-like"/>
</dbReference>
<feature type="domain" description="Metallo-beta-lactamase" evidence="4">
    <location>
        <begin position="19"/>
        <end position="219"/>
    </location>
</feature>
<dbReference type="Gene3D" id="3.60.15.10">
    <property type="entry name" value="Ribonuclease Z/Hydroxyacylglutathione hydrolase-like"/>
    <property type="match status" value="1"/>
</dbReference>
<evidence type="ECO:0000313" key="5">
    <source>
        <dbReference type="EMBL" id="MDO7908611.1"/>
    </source>
</evidence>
<dbReference type="CDD" id="cd07721">
    <property type="entry name" value="yflN-like_MBL-fold"/>
    <property type="match status" value="1"/>
</dbReference>
<evidence type="ECO:0000313" key="6">
    <source>
        <dbReference type="Proteomes" id="UP001240171"/>
    </source>
</evidence>
<gene>
    <name evidence="5" type="ORF">Q5741_19675</name>
</gene>
<dbReference type="RefSeq" id="WP_305025829.1">
    <property type="nucleotide sequence ID" value="NZ_JAUQTB010000019.1"/>
</dbReference>
<proteinExistence type="predicted"/>